<organism evidence="1 2">
    <name type="scientific">Melittangium boletus DSM 14713</name>
    <dbReference type="NCBI Taxonomy" id="1294270"/>
    <lineage>
        <taxon>Bacteria</taxon>
        <taxon>Pseudomonadati</taxon>
        <taxon>Myxococcota</taxon>
        <taxon>Myxococcia</taxon>
        <taxon>Myxococcales</taxon>
        <taxon>Cystobacterineae</taxon>
        <taxon>Archangiaceae</taxon>
        <taxon>Melittangium</taxon>
    </lineage>
</organism>
<dbReference type="Proteomes" id="UP000217289">
    <property type="component" value="Chromosome"/>
</dbReference>
<evidence type="ECO:0000313" key="2">
    <source>
        <dbReference type="Proteomes" id="UP000217289"/>
    </source>
</evidence>
<dbReference type="EMBL" id="CP022163">
    <property type="protein sequence ID" value="ATB33327.1"/>
    <property type="molecule type" value="Genomic_DNA"/>
</dbReference>
<sequence>MSFRPALLLLALLSTPALRRAELTLAPREFELVQARLDAFPTEARCDW</sequence>
<proteinExistence type="predicted"/>
<reference evidence="1 2" key="1">
    <citation type="submission" date="2017-06" db="EMBL/GenBank/DDBJ databases">
        <authorList>
            <person name="Kim H.J."/>
            <person name="Triplett B.A."/>
        </authorList>
    </citation>
    <scope>NUCLEOTIDE SEQUENCE [LARGE SCALE GENOMIC DNA]</scope>
    <source>
        <strain evidence="1 2">DSM 14713</strain>
    </source>
</reference>
<keyword evidence="2" id="KW-1185">Reference proteome</keyword>
<accession>A0A250IQ83</accession>
<protein>
    <submittedName>
        <fullName evidence="1">HAE1 family efflux transporter outer membrane efflux protein</fullName>
    </submittedName>
</protein>
<dbReference type="KEGG" id="mbd:MEBOL_006819"/>
<gene>
    <name evidence="1" type="ORF">MEBOL_006819</name>
</gene>
<name>A0A250IQ83_9BACT</name>
<dbReference type="AlphaFoldDB" id="A0A250IQ83"/>
<evidence type="ECO:0000313" key="1">
    <source>
        <dbReference type="EMBL" id="ATB33327.1"/>
    </source>
</evidence>
<dbReference type="RefSeq" id="WP_157823843.1">
    <property type="nucleotide sequence ID" value="NZ_CP022163.1"/>
</dbReference>